<dbReference type="EMBL" id="BK015605">
    <property type="protein sequence ID" value="DAE15461.1"/>
    <property type="molecule type" value="Genomic_DNA"/>
</dbReference>
<keyword evidence="2" id="KW-1133">Transmembrane helix</keyword>
<sequence>MIEKISLALTAITTGISALMYLHTRPPGGKHRKRKRYRRGKRQR</sequence>
<evidence type="ECO:0000256" key="2">
    <source>
        <dbReference type="SAM" id="Phobius"/>
    </source>
</evidence>
<evidence type="ECO:0000256" key="1">
    <source>
        <dbReference type="SAM" id="MobiDB-lite"/>
    </source>
</evidence>
<reference evidence="3" key="1">
    <citation type="journal article" date="2021" name="Proc. Natl. Acad. Sci. U.S.A.">
        <title>A Catalog of Tens of Thousands of Viruses from Human Metagenomes Reveals Hidden Associations with Chronic Diseases.</title>
        <authorList>
            <person name="Tisza M.J."/>
            <person name="Buck C.B."/>
        </authorList>
    </citation>
    <scope>NUCLEOTIDE SEQUENCE</scope>
    <source>
        <strain evidence="3">CtjOC2</strain>
    </source>
</reference>
<keyword evidence="2" id="KW-0812">Transmembrane</keyword>
<feature type="transmembrane region" description="Helical" evidence="2">
    <location>
        <begin position="6"/>
        <end position="24"/>
    </location>
</feature>
<evidence type="ECO:0000313" key="3">
    <source>
        <dbReference type="EMBL" id="DAE15461.1"/>
    </source>
</evidence>
<proteinExistence type="predicted"/>
<name>A0A8S5Q9M9_9CAUD</name>
<feature type="compositionally biased region" description="Basic residues" evidence="1">
    <location>
        <begin position="28"/>
        <end position="44"/>
    </location>
</feature>
<organism evidence="3">
    <name type="scientific">Siphoviridae sp. ctjOC2</name>
    <dbReference type="NCBI Taxonomy" id="2825632"/>
    <lineage>
        <taxon>Viruses</taxon>
        <taxon>Duplodnaviria</taxon>
        <taxon>Heunggongvirae</taxon>
        <taxon>Uroviricota</taxon>
        <taxon>Caudoviricetes</taxon>
    </lineage>
</organism>
<keyword evidence="2" id="KW-0472">Membrane</keyword>
<feature type="region of interest" description="Disordered" evidence="1">
    <location>
        <begin position="22"/>
        <end position="44"/>
    </location>
</feature>
<accession>A0A8S5Q9M9</accession>
<protein>
    <submittedName>
        <fullName evidence="3">Uncharacterized protein</fullName>
    </submittedName>
</protein>